<dbReference type="STRING" id="996166.SAMN05192554_101108"/>
<keyword evidence="1" id="KW-0812">Transmembrane</keyword>
<feature type="transmembrane region" description="Helical" evidence="1">
    <location>
        <begin position="12"/>
        <end position="32"/>
    </location>
</feature>
<evidence type="ECO:0000313" key="2">
    <source>
        <dbReference type="EMBL" id="SDM33400.1"/>
    </source>
</evidence>
<gene>
    <name evidence="2" type="ORF">SAMN05192554_101108</name>
</gene>
<feature type="transmembrane region" description="Helical" evidence="1">
    <location>
        <begin position="44"/>
        <end position="62"/>
    </location>
</feature>
<dbReference type="Proteomes" id="UP000199370">
    <property type="component" value="Unassembled WGS sequence"/>
</dbReference>
<evidence type="ECO:0000313" key="3">
    <source>
        <dbReference type="Proteomes" id="UP000199370"/>
    </source>
</evidence>
<keyword evidence="1" id="KW-1133">Transmembrane helix</keyword>
<dbReference type="RefSeq" id="WP_089731077.1">
    <property type="nucleotide sequence ID" value="NZ_FNIA01000001.1"/>
</dbReference>
<evidence type="ECO:0000256" key="1">
    <source>
        <dbReference type="SAM" id="Phobius"/>
    </source>
</evidence>
<dbReference type="Pfam" id="PF24284">
    <property type="entry name" value="DUF7472"/>
    <property type="match status" value="1"/>
</dbReference>
<dbReference type="AlphaFoldDB" id="A0A1G9SDJ0"/>
<accession>A0A1G9SDJ0</accession>
<organism evidence="2 3">
    <name type="scientific">Haloarchaeobius iranensis</name>
    <dbReference type="NCBI Taxonomy" id="996166"/>
    <lineage>
        <taxon>Archaea</taxon>
        <taxon>Methanobacteriati</taxon>
        <taxon>Methanobacteriota</taxon>
        <taxon>Stenosarchaea group</taxon>
        <taxon>Halobacteria</taxon>
        <taxon>Halobacteriales</taxon>
        <taxon>Halorubellaceae</taxon>
        <taxon>Haloarchaeobius</taxon>
    </lineage>
</organism>
<keyword evidence="1" id="KW-0472">Membrane</keyword>
<protein>
    <submittedName>
        <fullName evidence="2">Uncharacterized protein</fullName>
    </submittedName>
</protein>
<sequence length="73" mass="7664">MDADTVKEVVVAGASVLAVIAAMAYVGMAYGNDTGVLSTQGGQMLAYAIAGFVVLMAIVGYTRQYWLNPDDEE</sequence>
<dbReference type="EMBL" id="FNIA01000001">
    <property type="protein sequence ID" value="SDM33400.1"/>
    <property type="molecule type" value="Genomic_DNA"/>
</dbReference>
<proteinExistence type="predicted"/>
<reference evidence="2 3" key="1">
    <citation type="submission" date="2016-10" db="EMBL/GenBank/DDBJ databases">
        <authorList>
            <person name="de Groot N.N."/>
        </authorList>
    </citation>
    <scope>NUCLEOTIDE SEQUENCE [LARGE SCALE GENOMIC DNA]</scope>
    <source>
        <strain evidence="3">EB21,IBRC-M 10013,KCTC 4048</strain>
    </source>
</reference>
<dbReference type="InterPro" id="IPR055895">
    <property type="entry name" value="DUF7472"/>
</dbReference>
<keyword evidence="3" id="KW-1185">Reference proteome</keyword>
<name>A0A1G9SDJ0_9EURY</name>